<gene>
    <name evidence="1" type="ORF">M011DRAFT_307106</name>
</gene>
<evidence type="ECO:0000313" key="1">
    <source>
        <dbReference type="EMBL" id="KAF2749409.1"/>
    </source>
</evidence>
<proteinExistence type="predicted"/>
<reference evidence="1" key="1">
    <citation type="journal article" date="2020" name="Stud. Mycol.">
        <title>101 Dothideomycetes genomes: a test case for predicting lifestyles and emergence of pathogens.</title>
        <authorList>
            <person name="Haridas S."/>
            <person name="Albert R."/>
            <person name="Binder M."/>
            <person name="Bloem J."/>
            <person name="Labutti K."/>
            <person name="Salamov A."/>
            <person name="Andreopoulos B."/>
            <person name="Baker S."/>
            <person name="Barry K."/>
            <person name="Bills G."/>
            <person name="Bluhm B."/>
            <person name="Cannon C."/>
            <person name="Castanera R."/>
            <person name="Culley D."/>
            <person name="Daum C."/>
            <person name="Ezra D."/>
            <person name="Gonzalez J."/>
            <person name="Henrissat B."/>
            <person name="Kuo A."/>
            <person name="Liang C."/>
            <person name="Lipzen A."/>
            <person name="Lutzoni F."/>
            <person name="Magnuson J."/>
            <person name="Mondo S."/>
            <person name="Nolan M."/>
            <person name="Ohm R."/>
            <person name="Pangilinan J."/>
            <person name="Park H.-J."/>
            <person name="Ramirez L."/>
            <person name="Alfaro M."/>
            <person name="Sun H."/>
            <person name="Tritt A."/>
            <person name="Yoshinaga Y."/>
            <person name="Zwiers L.-H."/>
            <person name="Turgeon B."/>
            <person name="Goodwin S."/>
            <person name="Spatafora J."/>
            <person name="Crous P."/>
            <person name="Grigoriev I."/>
        </authorList>
    </citation>
    <scope>NUCLEOTIDE SEQUENCE</scope>
    <source>
        <strain evidence="1">CBS 119925</strain>
    </source>
</reference>
<keyword evidence="2" id="KW-1185">Reference proteome</keyword>
<protein>
    <submittedName>
        <fullName evidence="1">Uncharacterized protein</fullName>
    </submittedName>
</protein>
<dbReference type="EMBL" id="MU006566">
    <property type="protein sequence ID" value="KAF2749409.1"/>
    <property type="molecule type" value="Genomic_DNA"/>
</dbReference>
<name>A0A6A6VHY5_9PLEO</name>
<accession>A0A6A6VHY5</accession>
<dbReference type="Proteomes" id="UP000799440">
    <property type="component" value="Unassembled WGS sequence"/>
</dbReference>
<organism evidence="1 2">
    <name type="scientific">Sporormia fimetaria CBS 119925</name>
    <dbReference type="NCBI Taxonomy" id="1340428"/>
    <lineage>
        <taxon>Eukaryota</taxon>
        <taxon>Fungi</taxon>
        <taxon>Dikarya</taxon>
        <taxon>Ascomycota</taxon>
        <taxon>Pezizomycotina</taxon>
        <taxon>Dothideomycetes</taxon>
        <taxon>Pleosporomycetidae</taxon>
        <taxon>Pleosporales</taxon>
        <taxon>Sporormiaceae</taxon>
        <taxon>Sporormia</taxon>
    </lineage>
</organism>
<dbReference type="AlphaFoldDB" id="A0A6A6VHY5"/>
<sequence>MSIKPLPYNNALDTYENSNTPYTLKVYIPPRGNTHRITSIFKRSPSPEKTHITLRDVVDTDYITLKASAFPLQHRCVHAYRTGRGCEYACYVLENGGEAGFGKCKAKGCEGHRWAGDGVDMLGTEWCFGRPGQRVVMIGRVRPVYGDEGFRGLEDRVGK</sequence>
<evidence type="ECO:0000313" key="2">
    <source>
        <dbReference type="Proteomes" id="UP000799440"/>
    </source>
</evidence>